<dbReference type="PROSITE" id="PS50956">
    <property type="entry name" value="HTH_ASNC_2"/>
    <property type="match status" value="1"/>
</dbReference>
<reference evidence="6 7" key="1">
    <citation type="submission" date="2019-09" db="EMBL/GenBank/DDBJ databases">
        <title>Actinomadura physcomitrii sp. nov., a novel actinomycete isolated from moss [Physcomitrium sphaericum (Ludw) Fuernr].</title>
        <authorList>
            <person name="Zhuang X."/>
            <person name="Liu C."/>
        </authorList>
    </citation>
    <scope>NUCLEOTIDE SEQUENCE [LARGE SCALE GENOMIC DNA]</scope>
    <source>
        <strain evidence="6 7">HMC1</strain>
    </source>
</reference>
<dbReference type="Pfam" id="PF01037">
    <property type="entry name" value="AsnC_trans_reg"/>
    <property type="match status" value="1"/>
</dbReference>
<dbReference type="PANTHER" id="PTHR30154">
    <property type="entry name" value="LEUCINE-RESPONSIVE REGULATORY PROTEIN"/>
    <property type="match status" value="1"/>
</dbReference>
<dbReference type="Pfam" id="PF13412">
    <property type="entry name" value="HTH_24"/>
    <property type="match status" value="1"/>
</dbReference>
<dbReference type="Proteomes" id="UP000468735">
    <property type="component" value="Unassembled WGS sequence"/>
</dbReference>
<dbReference type="Gene3D" id="1.10.10.10">
    <property type="entry name" value="Winged helix-like DNA-binding domain superfamily/Winged helix DNA-binding domain"/>
    <property type="match status" value="1"/>
</dbReference>
<dbReference type="InterPro" id="IPR011008">
    <property type="entry name" value="Dimeric_a/b-barrel"/>
</dbReference>
<dbReference type="PRINTS" id="PR00033">
    <property type="entry name" value="HTHASNC"/>
</dbReference>
<dbReference type="GO" id="GO:0005829">
    <property type="term" value="C:cytosol"/>
    <property type="evidence" value="ECO:0007669"/>
    <property type="project" value="TreeGrafter"/>
</dbReference>
<dbReference type="GO" id="GO:0043565">
    <property type="term" value="F:sequence-specific DNA binding"/>
    <property type="evidence" value="ECO:0007669"/>
    <property type="project" value="InterPro"/>
</dbReference>
<keyword evidence="3" id="KW-0804">Transcription</keyword>
<name>A0A6H9YVQ6_9ACTN</name>
<sequence>MDRSLDQIDWRIIAELQRDGRLSFNKLAQRINLSAPAVADRVRRLEEAGVIAGYQARIDPARVGLPLTAFVQMRCAHGRCLLKTTAAEDLPEVTEIHKLSGNWCSMLKVRVASMQHLEGLLERLGDHGEMNSHVVLSTPYEGRAVEPTEPGTRPVTASTGWTRPAPDAAPPDL</sequence>
<dbReference type="InterPro" id="IPR019887">
    <property type="entry name" value="Tscrpt_reg_AsnC/Lrp_C"/>
</dbReference>
<evidence type="ECO:0000256" key="3">
    <source>
        <dbReference type="ARBA" id="ARBA00023163"/>
    </source>
</evidence>
<accession>A0A6H9YVQ6</accession>
<dbReference type="InterPro" id="IPR036390">
    <property type="entry name" value="WH_DNA-bd_sf"/>
</dbReference>
<feature type="domain" description="HTH asnC-type" evidence="5">
    <location>
        <begin position="5"/>
        <end position="66"/>
    </location>
</feature>
<gene>
    <name evidence="6" type="ORF">F8566_23150</name>
</gene>
<evidence type="ECO:0000259" key="5">
    <source>
        <dbReference type="PROSITE" id="PS50956"/>
    </source>
</evidence>
<dbReference type="RefSeq" id="WP_151563235.1">
    <property type="nucleotide sequence ID" value="NZ_WBMT01000011.1"/>
</dbReference>
<dbReference type="SUPFAM" id="SSF54909">
    <property type="entry name" value="Dimeric alpha+beta barrel"/>
    <property type="match status" value="1"/>
</dbReference>
<comment type="caution">
    <text evidence="6">The sequence shown here is derived from an EMBL/GenBank/DDBJ whole genome shotgun (WGS) entry which is preliminary data.</text>
</comment>
<organism evidence="6 7">
    <name type="scientific">Actinomadura rudentiformis</name>
    <dbReference type="NCBI Taxonomy" id="359158"/>
    <lineage>
        <taxon>Bacteria</taxon>
        <taxon>Bacillati</taxon>
        <taxon>Actinomycetota</taxon>
        <taxon>Actinomycetes</taxon>
        <taxon>Streptosporangiales</taxon>
        <taxon>Thermomonosporaceae</taxon>
        <taxon>Actinomadura</taxon>
    </lineage>
</organism>
<evidence type="ECO:0000256" key="2">
    <source>
        <dbReference type="ARBA" id="ARBA00023125"/>
    </source>
</evidence>
<dbReference type="SUPFAM" id="SSF46785">
    <property type="entry name" value="Winged helix' DNA-binding domain"/>
    <property type="match status" value="1"/>
</dbReference>
<dbReference type="Gene3D" id="3.30.70.920">
    <property type="match status" value="1"/>
</dbReference>
<evidence type="ECO:0000256" key="1">
    <source>
        <dbReference type="ARBA" id="ARBA00023015"/>
    </source>
</evidence>
<dbReference type="FunFam" id="1.10.10.10:FF:000186">
    <property type="entry name" value="AsnC family transcriptional regulator"/>
    <property type="match status" value="1"/>
</dbReference>
<dbReference type="AlphaFoldDB" id="A0A6H9YVQ6"/>
<evidence type="ECO:0000313" key="7">
    <source>
        <dbReference type="Proteomes" id="UP000468735"/>
    </source>
</evidence>
<keyword evidence="7" id="KW-1185">Reference proteome</keyword>
<evidence type="ECO:0000313" key="6">
    <source>
        <dbReference type="EMBL" id="KAB2346373.1"/>
    </source>
</evidence>
<evidence type="ECO:0000256" key="4">
    <source>
        <dbReference type="SAM" id="MobiDB-lite"/>
    </source>
</evidence>
<proteinExistence type="predicted"/>
<dbReference type="InterPro" id="IPR019888">
    <property type="entry name" value="Tscrpt_reg_AsnC-like"/>
</dbReference>
<dbReference type="OrthoDB" id="9809462at2"/>
<dbReference type="CDD" id="cd00090">
    <property type="entry name" value="HTH_ARSR"/>
    <property type="match status" value="1"/>
</dbReference>
<dbReference type="InterPro" id="IPR000485">
    <property type="entry name" value="AsnC-type_HTH_dom"/>
</dbReference>
<dbReference type="SMART" id="SM00344">
    <property type="entry name" value="HTH_ASNC"/>
    <property type="match status" value="1"/>
</dbReference>
<dbReference type="EMBL" id="WBMT01000011">
    <property type="protein sequence ID" value="KAB2346373.1"/>
    <property type="molecule type" value="Genomic_DNA"/>
</dbReference>
<dbReference type="GO" id="GO:0043200">
    <property type="term" value="P:response to amino acid"/>
    <property type="evidence" value="ECO:0007669"/>
    <property type="project" value="TreeGrafter"/>
</dbReference>
<dbReference type="InterPro" id="IPR036388">
    <property type="entry name" value="WH-like_DNA-bd_sf"/>
</dbReference>
<feature type="region of interest" description="Disordered" evidence="4">
    <location>
        <begin position="143"/>
        <end position="173"/>
    </location>
</feature>
<dbReference type="InterPro" id="IPR011991">
    <property type="entry name" value="ArsR-like_HTH"/>
</dbReference>
<dbReference type="PANTHER" id="PTHR30154:SF53">
    <property type="entry name" value="HTH-TYPE TRANSCRIPTIONAL REGULATOR LRPC"/>
    <property type="match status" value="1"/>
</dbReference>
<keyword evidence="2" id="KW-0238">DNA-binding</keyword>
<keyword evidence="1" id="KW-0805">Transcription regulation</keyword>
<protein>
    <submittedName>
        <fullName evidence="6">Lrp/AsnC family transcriptional regulator</fullName>
    </submittedName>
</protein>